<gene>
    <name evidence="1" type="ORF">J4709_07950</name>
</gene>
<dbReference type="Proteomes" id="UP000680206">
    <property type="component" value="Unassembled WGS sequence"/>
</dbReference>
<sequence length="81" mass="9358">MANGVSESESTTQHNEGLQAQLRLFCHLMLGSADAADRVMRQIYHRALDHQDDQQHRQSERDRLFRIAIDLCDAHCRSSHE</sequence>
<evidence type="ECO:0000313" key="1">
    <source>
        <dbReference type="EMBL" id="MBO2457502.1"/>
    </source>
</evidence>
<comment type="caution">
    <text evidence="1">The sequence shown here is derived from an EMBL/GenBank/DDBJ whole genome shotgun (WGS) entry which is preliminary data.</text>
</comment>
<dbReference type="EMBL" id="JAGEPF010000005">
    <property type="protein sequence ID" value="MBO2457502.1"/>
    <property type="molecule type" value="Genomic_DNA"/>
</dbReference>
<name>A0ABS3RLF8_9ACTN</name>
<organism evidence="1 2">
    <name type="scientific">Actinomadura violacea</name>
    <dbReference type="NCBI Taxonomy" id="2819934"/>
    <lineage>
        <taxon>Bacteria</taxon>
        <taxon>Bacillati</taxon>
        <taxon>Actinomycetota</taxon>
        <taxon>Actinomycetes</taxon>
        <taxon>Streptosporangiales</taxon>
        <taxon>Thermomonosporaceae</taxon>
        <taxon>Actinomadura</taxon>
    </lineage>
</organism>
<accession>A0ABS3RLF8</accession>
<evidence type="ECO:0000313" key="2">
    <source>
        <dbReference type="Proteomes" id="UP000680206"/>
    </source>
</evidence>
<reference evidence="1 2" key="1">
    <citation type="submission" date="2021-03" db="EMBL/GenBank/DDBJ databases">
        <title>Actinomadura violae sp. nov., isolated from lichen in Thailand.</title>
        <authorList>
            <person name="Kanchanasin P."/>
            <person name="Saeng-In P."/>
            <person name="Phongsopitanun W."/>
            <person name="Yuki M."/>
            <person name="Kudo T."/>
            <person name="Ohkuma M."/>
            <person name="Tanasupawat S."/>
        </authorList>
    </citation>
    <scope>NUCLEOTIDE SEQUENCE [LARGE SCALE GENOMIC DNA]</scope>
    <source>
        <strain evidence="1 2">LCR2-06</strain>
    </source>
</reference>
<keyword evidence="2" id="KW-1185">Reference proteome</keyword>
<dbReference type="SUPFAM" id="SSF88946">
    <property type="entry name" value="Sigma2 domain of RNA polymerase sigma factors"/>
    <property type="match status" value="1"/>
</dbReference>
<proteinExistence type="predicted"/>
<dbReference type="InterPro" id="IPR013325">
    <property type="entry name" value="RNA_pol_sigma_r2"/>
</dbReference>
<protein>
    <submittedName>
        <fullName evidence="1">Uncharacterized protein</fullName>
    </submittedName>
</protein>
<dbReference type="RefSeq" id="WP_208238638.1">
    <property type="nucleotide sequence ID" value="NZ_JAGEPF010000005.1"/>
</dbReference>